<dbReference type="SUPFAM" id="SSF51735">
    <property type="entry name" value="NAD(P)-binding Rossmann-fold domains"/>
    <property type="match status" value="1"/>
</dbReference>
<dbReference type="eggNOG" id="COG2423">
    <property type="taxonomic scope" value="Bacteria"/>
</dbReference>
<sequence>MIVCDAAATAARLPYAALVEAVAGVLRAKTAGTAQAPERLVVRLRPQDPRGGSLLCMPAADDDVAVTKLITVHAANRAAGLPVIQGEMTVMDARTGMRLLLLDGAVVTARRTAAASVLAVRTLAAWPRGPLLVVGAGVQAAAHVAAFREMLGVERVFVHARSAASAEALADQARSLGMTAETVADPAAVLDRCPLVVTATTSPVPVLPDAPGQMRDGTCIVAVGSFHADQAEIPASLMRRARVVVDSLEAARHEAGDVLLAGLDWARIAALETLLDAPPTPRTPGLVVYKSVGCAYFDLAAGRVAAAAS</sequence>
<gene>
    <name evidence="1" type="ORF">DGI_1547</name>
</gene>
<evidence type="ECO:0000313" key="1">
    <source>
        <dbReference type="EMBL" id="AGW13387.1"/>
    </source>
</evidence>
<dbReference type="PIRSF" id="PIRSF001439">
    <property type="entry name" value="CryM"/>
    <property type="match status" value="1"/>
</dbReference>
<dbReference type="PANTHER" id="PTHR13812:SF19">
    <property type="entry name" value="KETIMINE REDUCTASE MU-CRYSTALLIN"/>
    <property type="match status" value="1"/>
</dbReference>
<dbReference type="PANTHER" id="PTHR13812">
    <property type="entry name" value="KETIMINE REDUCTASE MU-CRYSTALLIN"/>
    <property type="match status" value="1"/>
</dbReference>
<dbReference type="OrthoDB" id="5293744at2"/>
<proteinExistence type="predicted"/>
<dbReference type="KEGG" id="dgg:DGI_1547"/>
<protein>
    <submittedName>
        <fullName evidence="1">Putative ornithine cyclodeaminase/mu-crystallin</fullName>
    </submittedName>
</protein>
<dbReference type="InterPro" id="IPR023401">
    <property type="entry name" value="ODC_N"/>
</dbReference>
<dbReference type="Gene3D" id="3.30.1780.10">
    <property type="entry name" value="ornithine cyclodeaminase, domain 1"/>
    <property type="match status" value="1"/>
</dbReference>
<dbReference type="STRING" id="1121448.DGI_1547"/>
<dbReference type="EMBL" id="CP006585">
    <property type="protein sequence ID" value="AGW13387.1"/>
    <property type="molecule type" value="Genomic_DNA"/>
</dbReference>
<organism evidence="1 2">
    <name type="scientific">Megalodesulfovibrio gigas (strain ATCC 19364 / DSM 1382 / NCIMB 9332 / VKM B-1759)</name>
    <name type="common">Desulfovibrio gigas</name>
    <dbReference type="NCBI Taxonomy" id="1121448"/>
    <lineage>
        <taxon>Bacteria</taxon>
        <taxon>Pseudomonadati</taxon>
        <taxon>Thermodesulfobacteriota</taxon>
        <taxon>Desulfovibrionia</taxon>
        <taxon>Desulfovibrionales</taxon>
        <taxon>Desulfovibrionaceae</taxon>
        <taxon>Megalodesulfovibrio</taxon>
    </lineage>
</organism>
<reference evidence="2" key="2">
    <citation type="submission" date="2013-07" db="EMBL/GenBank/DDBJ databases">
        <authorList>
            <person name="Morais-Silva F.O."/>
            <person name="Rezende A.M."/>
            <person name="Pimentel C."/>
            <person name="Resende D.M."/>
            <person name="Santos C.I."/>
            <person name="Clemente C."/>
            <person name="de Oliveira L.M."/>
            <person name="da Silva S.M."/>
            <person name="Costa D.A."/>
            <person name="Varela-Raposo A."/>
            <person name="Horacio E.C.A."/>
            <person name="Matos M."/>
            <person name="Flores O."/>
            <person name="Ruiz J.C."/>
            <person name="Rodrigues-Pousada C."/>
        </authorList>
    </citation>
    <scope>NUCLEOTIDE SEQUENCE [LARGE SCALE GENOMIC DNA]</scope>
    <source>
        <strain evidence="2">ATCC 19364 / DSM 1382 / NCIMB 9332 / VKM B-1759</strain>
    </source>
</reference>
<dbReference type="PATRIC" id="fig|1121448.10.peg.1543"/>
<accession>T2GBU0</accession>
<dbReference type="NCBIfam" id="NF005603">
    <property type="entry name" value="PRK07340.1"/>
    <property type="match status" value="1"/>
</dbReference>
<dbReference type="InterPro" id="IPR036291">
    <property type="entry name" value="NAD(P)-bd_dom_sf"/>
</dbReference>
<dbReference type="InterPro" id="IPR003462">
    <property type="entry name" value="ODC_Mu_crystall"/>
</dbReference>
<dbReference type="HOGENOM" id="CLU_042088_1_2_7"/>
<evidence type="ECO:0000313" key="2">
    <source>
        <dbReference type="Proteomes" id="UP000016587"/>
    </source>
</evidence>
<dbReference type="Gene3D" id="3.40.50.720">
    <property type="entry name" value="NAD(P)-binding Rossmann-like Domain"/>
    <property type="match status" value="1"/>
</dbReference>
<dbReference type="Pfam" id="PF02423">
    <property type="entry name" value="OCD_Mu_crystall"/>
    <property type="match status" value="1"/>
</dbReference>
<name>T2GBU0_MEGG1</name>
<reference evidence="1 2" key="1">
    <citation type="journal article" date="2013" name="J. Bacteriol.">
        <title>Roles of HynAB and Ech, the only two hydrogenases found in the model sulfate reducer Desulfovibrio gigas.</title>
        <authorList>
            <person name="Morais-Silva F.O."/>
            <person name="Santos C.I."/>
            <person name="Rodrigues R."/>
            <person name="Pereira I.A."/>
            <person name="Rodrigues-Pousada C."/>
        </authorList>
    </citation>
    <scope>NUCLEOTIDE SEQUENCE [LARGE SCALE GENOMIC DNA]</scope>
    <source>
        <strain evidence="2">ATCC 19364 / DSM 1382 / NCIMB 9332 / VKM B-1759</strain>
    </source>
</reference>
<dbReference type="AlphaFoldDB" id="T2GBU0"/>
<dbReference type="RefSeq" id="WP_021760211.1">
    <property type="nucleotide sequence ID" value="NC_022444.1"/>
</dbReference>
<keyword evidence="2" id="KW-1185">Reference proteome</keyword>
<dbReference type="GO" id="GO:0005737">
    <property type="term" value="C:cytoplasm"/>
    <property type="evidence" value="ECO:0007669"/>
    <property type="project" value="TreeGrafter"/>
</dbReference>
<dbReference type="Proteomes" id="UP000016587">
    <property type="component" value="Chromosome"/>
</dbReference>